<dbReference type="AlphaFoldDB" id="A0A0N7ZDQ6"/>
<dbReference type="SUPFAM" id="SSF49899">
    <property type="entry name" value="Concanavalin A-like lectins/glucanases"/>
    <property type="match status" value="1"/>
</dbReference>
<dbReference type="GO" id="GO:0005790">
    <property type="term" value="C:smooth endoplasmic reticulum"/>
    <property type="evidence" value="ECO:0007669"/>
    <property type="project" value="TreeGrafter"/>
</dbReference>
<name>A0A0N7ZDQ6_SCYOL</name>
<accession>A0A0N7ZDQ6</accession>
<sequence>MRRSPHLVSYLNVDDAIKKANRDTASETIRTLLVYGYLLEAPTGEQAEGTAAAEGDKQGMGHRTYRLEKPNAVTSGKWYFEMEVLTSGPMRIGWVEVSSQPGKELGSDDKSWAFDGFRVSISLFLPGTSLFTCRDTIGRRFEGLGPFVNEPEPEDR</sequence>
<dbReference type="InterPro" id="IPR043136">
    <property type="entry name" value="B30.2/SPRY_sf"/>
</dbReference>
<dbReference type="Gene3D" id="2.60.120.920">
    <property type="match status" value="1"/>
</dbReference>
<organism evidence="2">
    <name type="scientific">Scylla olivacea</name>
    <name type="common">Orange mud crab</name>
    <name type="synonym">Cancer olivacea</name>
    <dbReference type="NCBI Taxonomy" id="85551"/>
    <lineage>
        <taxon>Eukaryota</taxon>
        <taxon>Metazoa</taxon>
        <taxon>Ecdysozoa</taxon>
        <taxon>Arthropoda</taxon>
        <taxon>Crustacea</taxon>
        <taxon>Multicrustacea</taxon>
        <taxon>Malacostraca</taxon>
        <taxon>Eumalacostraca</taxon>
        <taxon>Eucarida</taxon>
        <taxon>Decapoda</taxon>
        <taxon>Pleocyemata</taxon>
        <taxon>Brachyura</taxon>
        <taxon>Eubrachyura</taxon>
        <taxon>Portunoidea</taxon>
        <taxon>Portunidae</taxon>
        <taxon>Portuninae</taxon>
        <taxon>Scylla</taxon>
    </lineage>
</organism>
<feature type="domain" description="SPRY" evidence="1">
    <location>
        <begin position="77"/>
        <end position="121"/>
    </location>
</feature>
<evidence type="ECO:0000313" key="2">
    <source>
        <dbReference type="EMBL" id="JAI67912.1"/>
    </source>
</evidence>
<proteinExistence type="predicted"/>
<dbReference type="GO" id="GO:0034704">
    <property type="term" value="C:calcium channel complex"/>
    <property type="evidence" value="ECO:0007669"/>
    <property type="project" value="TreeGrafter"/>
</dbReference>
<dbReference type="GO" id="GO:0030018">
    <property type="term" value="C:Z disc"/>
    <property type="evidence" value="ECO:0007669"/>
    <property type="project" value="TreeGrafter"/>
</dbReference>
<dbReference type="EMBL" id="GDRN01010779">
    <property type="protein sequence ID" value="JAI67912.1"/>
    <property type="molecule type" value="Transcribed_RNA"/>
</dbReference>
<dbReference type="GO" id="GO:0014808">
    <property type="term" value="P:release of sequestered calcium ion into cytosol by sarcoplasmic reticulum"/>
    <property type="evidence" value="ECO:0007669"/>
    <property type="project" value="TreeGrafter"/>
</dbReference>
<dbReference type="PANTHER" id="PTHR46399:SF8">
    <property type="entry name" value="B30.2_SPRY DOMAIN-CONTAINING PROTEIN"/>
    <property type="match status" value="1"/>
</dbReference>
<protein>
    <recommendedName>
        <fullName evidence="1">SPRY domain-containing protein</fullName>
    </recommendedName>
</protein>
<dbReference type="InterPro" id="IPR003877">
    <property type="entry name" value="SPRY_dom"/>
</dbReference>
<dbReference type="InterPro" id="IPR015925">
    <property type="entry name" value="Ryanodine_IP3_receptor"/>
</dbReference>
<dbReference type="GO" id="GO:0006941">
    <property type="term" value="P:striated muscle contraction"/>
    <property type="evidence" value="ECO:0007669"/>
    <property type="project" value="TreeGrafter"/>
</dbReference>
<dbReference type="GO" id="GO:0042383">
    <property type="term" value="C:sarcolemma"/>
    <property type="evidence" value="ECO:0007669"/>
    <property type="project" value="TreeGrafter"/>
</dbReference>
<dbReference type="GO" id="GO:0005219">
    <property type="term" value="F:ryanodine-sensitive calcium-release channel activity"/>
    <property type="evidence" value="ECO:0007669"/>
    <property type="project" value="TreeGrafter"/>
</dbReference>
<dbReference type="PANTHER" id="PTHR46399">
    <property type="entry name" value="B30.2/SPRY DOMAIN-CONTAINING PROTEIN"/>
    <property type="match status" value="1"/>
</dbReference>
<dbReference type="GO" id="GO:0033017">
    <property type="term" value="C:sarcoplasmic reticulum membrane"/>
    <property type="evidence" value="ECO:0007669"/>
    <property type="project" value="TreeGrafter"/>
</dbReference>
<dbReference type="InterPro" id="IPR013320">
    <property type="entry name" value="ConA-like_dom_sf"/>
</dbReference>
<reference evidence="2" key="1">
    <citation type="submission" date="2015-09" db="EMBL/GenBank/DDBJ databases">
        <title>Scylla olivacea transcriptome.</title>
        <authorList>
            <person name="Ikhwanuddin M."/>
        </authorList>
    </citation>
    <scope>NUCLEOTIDE SEQUENCE</scope>
</reference>
<dbReference type="Pfam" id="PF00622">
    <property type="entry name" value="SPRY"/>
    <property type="match status" value="1"/>
</dbReference>
<evidence type="ECO:0000259" key="1">
    <source>
        <dbReference type="Pfam" id="PF00622"/>
    </source>
</evidence>